<evidence type="ECO:0000259" key="2">
    <source>
        <dbReference type="SMART" id="SM00722"/>
    </source>
</evidence>
<feature type="signal peptide" evidence="1">
    <location>
        <begin position="1"/>
        <end position="21"/>
    </location>
</feature>
<dbReference type="Gene3D" id="2.160.20.10">
    <property type="entry name" value="Single-stranded right-handed beta-helix, Pectin lyase-like"/>
    <property type="match status" value="2"/>
</dbReference>
<organism evidence="3">
    <name type="scientific">Thermohahella caldifontis</name>
    <dbReference type="NCBI Taxonomy" id="3142973"/>
    <lineage>
        <taxon>Bacteria</taxon>
        <taxon>Pseudomonadati</taxon>
        <taxon>Pseudomonadota</taxon>
        <taxon>Gammaproteobacteria</taxon>
        <taxon>Oceanospirillales</taxon>
        <taxon>Hahellaceae</taxon>
        <taxon>Thermohahella</taxon>
    </lineage>
</organism>
<name>A0AB39UT79_9GAMM</name>
<dbReference type="Pfam" id="PF05048">
    <property type="entry name" value="NosD"/>
    <property type="match status" value="1"/>
</dbReference>
<feature type="chain" id="PRO_5044275127" evidence="1">
    <location>
        <begin position="22"/>
        <end position="414"/>
    </location>
</feature>
<dbReference type="KEGG" id="tcd:AAIA72_10220"/>
<dbReference type="InterPro" id="IPR006626">
    <property type="entry name" value="PbH1"/>
</dbReference>
<dbReference type="InterPro" id="IPR022441">
    <property type="entry name" value="Para_beta_helix_rpt-2"/>
</dbReference>
<accession>A0AB39UT79</accession>
<dbReference type="InterPro" id="IPR026464">
    <property type="entry name" value="NosD_copper_fam"/>
</dbReference>
<dbReference type="SMART" id="SM00722">
    <property type="entry name" value="CASH"/>
    <property type="match status" value="2"/>
</dbReference>
<proteinExistence type="predicted"/>
<dbReference type="InterPro" id="IPR012334">
    <property type="entry name" value="Pectin_lyas_fold"/>
</dbReference>
<dbReference type="EMBL" id="CP154858">
    <property type="protein sequence ID" value="XDT71181.1"/>
    <property type="molecule type" value="Genomic_DNA"/>
</dbReference>
<feature type="domain" description="Carbohydrate-binding/sugar hydrolysis" evidence="2">
    <location>
        <begin position="24"/>
        <end position="176"/>
    </location>
</feature>
<keyword evidence="1" id="KW-0732">Signal</keyword>
<dbReference type="NCBIfam" id="TIGR04247">
    <property type="entry name" value="NosD_copper_fam"/>
    <property type="match status" value="1"/>
</dbReference>
<gene>
    <name evidence="3" type="ORF">AAIA72_10220</name>
</gene>
<dbReference type="InterPro" id="IPR011050">
    <property type="entry name" value="Pectin_lyase_fold/virulence"/>
</dbReference>
<evidence type="ECO:0000313" key="3">
    <source>
        <dbReference type="EMBL" id="XDT71181.1"/>
    </source>
</evidence>
<dbReference type="AlphaFoldDB" id="A0AB39UT79"/>
<sequence length="414" mass="45694">MILRTGLALLAVLTLLPAARAADRLPGTLSQGVWQIPAGRHTGHFLIDKPVQLRCADGAILDAGGSGHTLEISAPEVTVEGCRIENWGHDLTALNAGIFIRKQASGARILNNRFKGPGFGIWADGTRDIEIAFNQLEGDLNLRSQDRGNGIHLFAVHNANVHHNEVWHTRDGIYIDTANGNRLTDNFLHDLRYGVHYMYSHDNTVARNRTTRTRTGYALMQSRRLQVIGNRSEQDRNYGILMNFITDSTLKGNVITGVRAGQTGGVNIQGGEGKGFFVYNSVFNTFEGNRVEDCDIGIHLTAGSEDNRVFGNAFIGNAHQVKYVATRPQSWAENGRGNYWSDYLGWDRNGDGIGDVPYAPNDRIDKLVWRIPQARILMHSPAVDTLRWAQRAFPVLKPQGVEDPAPLMTPPEGG</sequence>
<dbReference type="InterPro" id="IPR006633">
    <property type="entry name" value="Carb-bd_sugar_hydrolysis-dom"/>
</dbReference>
<protein>
    <submittedName>
        <fullName evidence="3">Nitrous oxide reductase family maturation protein NosD</fullName>
    </submittedName>
</protein>
<feature type="domain" description="Carbohydrate-binding/sugar hydrolysis" evidence="2">
    <location>
        <begin position="182"/>
        <end position="356"/>
    </location>
</feature>
<evidence type="ECO:0000256" key="1">
    <source>
        <dbReference type="SAM" id="SignalP"/>
    </source>
</evidence>
<dbReference type="SMART" id="SM00710">
    <property type="entry name" value="PbH1"/>
    <property type="match status" value="8"/>
</dbReference>
<dbReference type="InterPro" id="IPR007742">
    <property type="entry name" value="NosD_dom"/>
</dbReference>
<dbReference type="SUPFAM" id="SSF51126">
    <property type="entry name" value="Pectin lyase-like"/>
    <property type="match status" value="1"/>
</dbReference>
<dbReference type="RefSeq" id="WP_369600219.1">
    <property type="nucleotide sequence ID" value="NZ_CP154858.1"/>
</dbReference>
<reference evidence="3" key="1">
    <citation type="submission" date="2024-05" db="EMBL/GenBank/DDBJ databases">
        <title>Genome sequencing of novel strain.</title>
        <authorList>
            <person name="Ganbat D."/>
            <person name="Ganbat S."/>
            <person name="Lee S.-J."/>
        </authorList>
    </citation>
    <scope>NUCLEOTIDE SEQUENCE</scope>
    <source>
        <strain evidence="3">SMD15-11</strain>
    </source>
</reference>
<dbReference type="NCBIfam" id="TIGR03804">
    <property type="entry name" value="para_beta_helix"/>
    <property type="match status" value="2"/>
</dbReference>